<dbReference type="InterPro" id="IPR017203">
    <property type="entry name" value="Sig_transdc_His_kinase_NreB"/>
</dbReference>
<dbReference type="InterPro" id="IPR036890">
    <property type="entry name" value="HATPase_C_sf"/>
</dbReference>
<evidence type="ECO:0000256" key="16">
    <source>
        <dbReference type="PIRSR" id="PIRSR037432-50"/>
    </source>
</evidence>
<keyword evidence="4" id="KW-0963">Cytoplasm</keyword>
<keyword evidence="12 15" id="KW-0902">Two-component regulatory system</keyword>
<dbReference type="SUPFAM" id="SSF55874">
    <property type="entry name" value="ATPase domain of HSP90 chaperone/DNA topoisomerase II/histidine kinase"/>
    <property type="match status" value="1"/>
</dbReference>
<evidence type="ECO:0000256" key="11">
    <source>
        <dbReference type="ARBA" id="ARBA00023004"/>
    </source>
</evidence>
<keyword evidence="3 16" id="KW-0004">4Fe-4S</keyword>
<dbReference type="EC" id="2.7.13.3" evidence="15"/>
<accession>A0A268NYD8</accession>
<dbReference type="Gene3D" id="3.30.565.10">
    <property type="entry name" value="Histidine kinase-like ATPase, C-terminal domain"/>
    <property type="match status" value="1"/>
</dbReference>
<feature type="binding site" evidence="16">
    <location>
        <position position="64"/>
    </location>
    <ligand>
        <name>[4Fe-4S] cluster</name>
        <dbReference type="ChEBI" id="CHEBI:49883"/>
    </ligand>
</feature>
<keyword evidence="5 17" id="KW-0597">Phosphoprotein</keyword>
<dbReference type="PRINTS" id="PR00344">
    <property type="entry name" value="BCTRLSENSOR"/>
</dbReference>
<comment type="function">
    <text evidence="14">Member of the two-component regulatory system NreB/NreC involved in the control of dissimilatory nitrate/nitrite reduction in response to oxygen. NreB functions as a direct oxygen sensor histidine kinase which is autophosphorylated, in the absence of oxygen, probably at the conserved histidine residue, and transfers its phosphate group probably to a conserved aspartate residue of NreC. NreB/NreC activates the expression of the nitrate (narGHJI) and nitrite (nir) reductase operons, as well as the putative nitrate transporter gene narT.</text>
</comment>
<dbReference type="InterPro" id="IPR035965">
    <property type="entry name" value="PAS-like_dom_sf"/>
</dbReference>
<comment type="cofactor">
    <cofactor evidence="16">
        <name>[4Fe-4S] cluster</name>
        <dbReference type="ChEBI" id="CHEBI:49883"/>
    </cofactor>
    <text evidence="16">Binds 1 [4Fe-4S] cluster.</text>
</comment>
<evidence type="ECO:0000313" key="20">
    <source>
        <dbReference type="Proteomes" id="UP000216207"/>
    </source>
</evidence>
<dbReference type="Gene3D" id="3.30.450.20">
    <property type="entry name" value="PAS domain"/>
    <property type="match status" value="1"/>
</dbReference>
<feature type="binding site" evidence="16">
    <location>
        <position position="61"/>
    </location>
    <ligand>
        <name>[4Fe-4S] cluster</name>
        <dbReference type="ChEBI" id="CHEBI:49883"/>
    </ligand>
</feature>
<dbReference type="SMART" id="SM00387">
    <property type="entry name" value="HATPase_c"/>
    <property type="match status" value="1"/>
</dbReference>
<dbReference type="Proteomes" id="UP000216207">
    <property type="component" value="Unassembled WGS sequence"/>
</dbReference>
<comment type="subcellular location">
    <subcellularLocation>
        <location evidence="2">Cytoplasm</location>
    </subcellularLocation>
</comment>
<comment type="PTM">
    <text evidence="17">Autophosphorylated.</text>
</comment>
<dbReference type="EMBL" id="NPCC01000017">
    <property type="protein sequence ID" value="PAE88279.1"/>
    <property type="molecule type" value="Genomic_DNA"/>
</dbReference>
<gene>
    <name evidence="19" type="ORF">CHH72_13445</name>
</gene>
<evidence type="ECO:0000256" key="13">
    <source>
        <dbReference type="ARBA" id="ARBA00023014"/>
    </source>
</evidence>
<keyword evidence="8 15" id="KW-0547">Nucleotide-binding</keyword>
<evidence type="ECO:0000256" key="14">
    <source>
        <dbReference type="ARBA" id="ARBA00024827"/>
    </source>
</evidence>
<dbReference type="OMA" id="CEGYSNE"/>
<evidence type="ECO:0000256" key="15">
    <source>
        <dbReference type="PIRNR" id="PIRNR037432"/>
    </source>
</evidence>
<dbReference type="GO" id="GO:0051539">
    <property type="term" value="F:4 iron, 4 sulfur cluster binding"/>
    <property type="evidence" value="ECO:0007669"/>
    <property type="project" value="UniProtKB-KW"/>
</dbReference>
<dbReference type="PROSITE" id="PS50109">
    <property type="entry name" value="HIS_KIN"/>
    <property type="match status" value="1"/>
</dbReference>
<organism evidence="19 20">
    <name type="scientific">Shouchella clausii</name>
    <name type="common">Alkalihalobacillus clausii</name>
    <dbReference type="NCBI Taxonomy" id="79880"/>
    <lineage>
        <taxon>Bacteria</taxon>
        <taxon>Bacillati</taxon>
        <taxon>Bacillota</taxon>
        <taxon>Bacilli</taxon>
        <taxon>Bacillales</taxon>
        <taxon>Bacillaceae</taxon>
        <taxon>Shouchella</taxon>
    </lineage>
</organism>
<evidence type="ECO:0000256" key="6">
    <source>
        <dbReference type="ARBA" id="ARBA00022679"/>
    </source>
</evidence>
<evidence type="ECO:0000256" key="5">
    <source>
        <dbReference type="ARBA" id="ARBA00022553"/>
    </source>
</evidence>
<dbReference type="AlphaFoldDB" id="A0A268NYD8"/>
<dbReference type="Pfam" id="PF07730">
    <property type="entry name" value="HisKA_3"/>
    <property type="match status" value="1"/>
</dbReference>
<dbReference type="PANTHER" id="PTHR24421:SF10">
    <property type="entry name" value="NITRATE_NITRITE SENSOR PROTEIN NARQ"/>
    <property type="match status" value="1"/>
</dbReference>
<reference evidence="19 20" key="1">
    <citation type="submission" date="2017-07" db="EMBL/GenBank/DDBJ databases">
        <title>Isolation and whole genome analysis of endospore-forming bacteria from heroin.</title>
        <authorList>
            <person name="Kalinowski J."/>
            <person name="Ahrens B."/>
            <person name="Al-Dilaimi A."/>
            <person name="Winkler A."/>
            <person name="Wibberg D."/>
            <person name="Schleenbecker U."/>
            <person name="Ruckert C."/>
            <person name="Wolfel R."/>
            <person name="Grass G."/>
        </authorList>
    </citation>
    <scope>NUCLEOTIDE SEQUENCE [LARGE SCALE GENOMIC DNA]</scope>
    <source>
        <strain evidence="19 20">7539</strain>
    </source>
</reference>
<feature type="binding site" evidence="16">
    <location>
        <position position="76"/>
    </location>
    <ligand>
        <name>[4Fe-4S] cluster</name>
        <dbReference type="ChEBI" id="CHEBI:49883"/>
    </ligand>
</feature>
<evidence type="ECO:0000256" key="4">
    <source>
        <dbReference type="ARBA" id="ARBA00022490"/>
    </source>
</evidence>
<evidence type="ECO:0000313" key="19">
    <source>
        <dbReference type="EMBL" id="PAE88279.1"/>
    </source>
</evidence>
<keyword evidence="9 15" id="KW-0418">Kinase</keyword>
<dbReference type="GO" id="GO:0005506">
    <property type="term" value="F:iron ion binding"/>
    <property type="evidence" value="ECO:0007669"/>
    <property type="project" value="InterPro"/>
</dbReference>
<dbReference type="GO" id="GO:0005737">
    <property type="term" value="C:cytoplasm"/>
    <property type="evidence" value="ECO:0007669"/>
    <property type="project" value="UniProtKB-SubCell"/>
</dbReference>
<dbReference type="InterPro" id="IPR050482">
    <property type="entry name" value="Sensor_HK_TwoCompSys"/>
</dbReference>
<dbReference type="CDD" id="cd16917">
    <property type="entry name" value="HATPase_UhpB-NarQ-NarX-like"/>
    <property type="match status" value="1"/>
</dbReference>
<dbReference type="PIRSF" id="PIRSF037432">
    <property type="entry name" value="STHK_NreB"/>
    <property type="match status" value="1"/>
</dbReference>
<keyword evidence="11 16" id="KW-0408">Iron</keyword>
<evidence type="ECO:0000256" key="17">
    <source>
        <dbReference type="PIRSR" id="PIRSR037432-51"/>
    </source>
</evidence>
<evidence type="ECO:0000256" key="2">
    <source>
        <dbReference type="ARBA" id="ARBA00004496"/>
    </source>
</evidence>
<evidence type="ECO:0000256" key="7">
    <source>
        <dbReference type="ARBA" id="ARBA00022723"/>
    </source>
</evidence>
<dbReference type="GO" id="GO:0016020">
    <property type="term" value="C:membrane"/>
    <property type="evidence" value="ECO:0007669"/>
    <property type="project" value="InterPro"/>
</dbReference>
<keyword evidence="7 16" id="KW-0479">Metal-binding</keyword>
<keyword evidence="6 15" id="KW-0808">Transferase</keyword>
<dbReference type="GO" id="GO:0046983">
    <property type="term" value="F:protein dimerization activity"/>
    <property type="evidence" value="ECO:0007669"/>
    <property type="project" value="InterPro"/>
</dbReference>
<evidence type="ECO:0000256" key="8">
    <source>
        <dbReference type="ARBA" id="ARBA00022741"/>
    </source>
</evidence>
<feature type="modified residue" description="Phosphohistidine; by autocatalysis" evidence="17">
    <location>
        <position position="161"/>
    </location>
</feature>
<evidence type="ECO:0000256" key="3">
    <source>
        <dbReference type="ARBA" id="ARBA00022485"/>
    </source>
</evidence>
<dbReference type="GO" id="GO:0000155">
    <property type="term" value="F:phosphorelay sensor kinase activity"/>
    <property type="evidence" value="ECO:0007669"/>
    <property type="project" value="InterPro"/>
</dbReference>
<feature type="domain" description="Histidine kinase" evidence="18">
    <location>
        <begin position="163"/>
        <end position="350"/>
    </location>
</feature>
<feature type="binding site" evidence="16">
    <location>
        <position position="79"/>
    </location>
    <ligand>
        <name>[4Fe-4S] cluster</name>
        <dbReference type="ChEBI" id="CHEBI:49883"/>
    </ligand>
</feature>
<dbReference type="Gene3D" id="1.20.5.1930">
    <property type="match status" value="1"/>
</dbReference>
<dbReference type="InterPro" id="IPR004358">
    <property type="entry name" value="Sig_transdc_His_kin-like_C"/>
</dbReference>
<evidence type="ECO:0000256" key="10">
    <source>
        <dbReference type="ARBA" id="ARBA00022840"/>
    </source>
</evidence>
<proteinExistence type="predicted"/>
<sequence>MKTMTGEHLSELMNKLYRNSMEAMIFIDEEGNVIDMNPAAEQIIDPQVIRRIRAGTDESFCQTCKGYTDEQELISCANCYLDYPQGEFSSFQLFLKTKDGAVVPFAASYHTIDEEAGVRVLMLLDLTKQQKTQEMLQRNHMLKYVIKAQEDERKRISRELHDSVAQELLSSLVDLRVVKYMDVGEDVLKKLQHTEQSLTRLLDDIRHLAVELRPSSLDDLGLEAAFRSHFKWMEKNYGLLVKFSAELAAARYGSEIETVVYRVCQEAVLNALKYAETDEVYVRLCEEHGQLQLVVRDEGVGFDMVINEAKGTGLGLYGMRERTELVGGQFTIHSAVGEGTTVQLSIPLPKIKEKREVGA</sequence>
<evidence type="ECO:0000259" key="18">
    <source>
        <dbReference type="PROSITE" id="PS50109"/>
    </source>
</evidence>
<dbReference type="PANTHER" id="PTHR24421">
    <property type="entry name" value="NITRATE/NITRITE SENSOR PROTEIN NARX-RELATED"/>
    <property type="match status" value="1"/>
</dbReference>
<dbReference type="RefSeq" id="WP_011245575.1">
    <property type="nucleotide sequence ID" value="NZ_BOQS01000002.1"/>
</dbReference>
<evidence type="ECO:0000256" key="1">
    <source>
        <dbReference type="ARBA" id="ARBA00000085"/>
    </source>
</evidence>
<dbReference type="GO" id="GO:0005524">
    <property type="term" value="F:ATP binding"/>
    <property type="evidence" value="ECO:0007669"/>
    <property type="project" value="UniProtKB-KW"/>
</dbReference>
<keyword evidence="10 15" id="KW-0067">ATP-binding</keyword>
<comment type="catalytic activity">
    <reaction evidence="1 15">
        <text>ATP + protein L-histidine = ADP + protein N-phospho-L-histidine.</text>
        <dbReference type="EC" id="2.7.13.3"/>
    </reaction>
</comment>
<evidence type="ECO:0000256" key="12">
    <source>
        <dbReference type="ARBA" id="ARBA00023012"/>
    </source>
</evidence>
<keyword evidence="13 16" id="KW-0411">Iron-sulfur</keyword>
<comment type="caution">
    <text evidence="19">The sequence shown here is derived from an EMBL/GenBank/DDBJ whole genome shotgun (WGS) entry which is preliminary data.</text>
</comment>
<dbReference type="InterPro" id="IPR003594">
    <property type="entry name" value="HATPase_dom"/>
</dbReference>
<protein>
    <recommendedName>
        <fullName evidence="15">Sensor histidine kinase</fullName>
        <ecNumber evidence="15">2.7.13.3</ecNumber>
    </recommendedName>
</protein>
<dbReference type="InterPro" id="IPR011712">
    <property type="entry name" value="Sig_transdc_His_kin_sub3_dim/P"/>
</dbReference>
<dbReference type="SUPFAM" id="SSF55785">
    <property type="entry name" value="PYP-like sensor domain (PAS domain)"/>
    <property type="match status" value="1"/>
</dbReference>
<evidence type="ECO:0000256" key="9">
    <source>
        <dbReference type="ARBA" id="ARBA00022777"/>
    </source>
</evidence>
<dbReference type="Pfam" id="PF02518">
    <property type="entry name" value="HATPase_c"/>
    <property type="match status" value="1"/>
</dbReference>
<dbReference type="InterPro" id="IPR005467">
    <property type="entry name" value="His_kinase_dom"/>
</dbReference>
<name>A0A268NYD8_SHOCL</name>